<name>A0ACD0P5T1_9BASI</name>
<sequence length="66" mass="7120">MPDDTPVSCLLFVLLIPQLKISGKDVHDLVDCIQPLSLECNPTSGRAVDEVTKPLLSLITISSSRS</sequence>
<gene>
    <name evidence="1" type="ORF">IE53DRAFT_174648</name>
</gene>
<proteinExistence type="predicted"/>
<evidence type="ECO:0000313" key="2">
    <source>
        <dbReference type="Proteomes" id="UP000245626"/>
    </source>
</evidence>
<organism evidence="1 2">
    <name type="scientific">Violaceomyces palustris</name>
    <dbReference type="NCBI Taxonomy" id="1673888"/>
    <lineage>
        <taxon>Eukaryota</taxon>
        <taxon>Fungi</taxon>
        <taxon>Dikarya</taxon>
        <taxon>Basidiomycota</taxon>
        <taxon>Ustilaginomycotina</taxon>
        <taxon>Ustilaginomycetes</taxon>
        <taxon>Violaceomycetales</taxon>
        <taxon>Violaceomycetaceae</taxon>
        <taxon>Violaceomyces</taxon>
    </lineage>
</organism>
<evidence type="ECO:0000313" key="1">
    <source>
        <dbReference type="EMBL" id="PWN53411.1"/>
    </source>
</evidence>
<reference evidence="1 2" key="1">
    <citation type="journal article" date="2018" name="Mol. Biol. Evol.">
        <title>Broad Genomic Sampling Reveals a Smut Pathogenic Ancestry of the Fungal Clade Ustilaginomycotina.</title>
        <authorList>
            <person name="Kijpornyongpan T."/>
            <person name="Mondo S.J."/>
            <person name="Barry K."/>
            <person name="Sandor L."/>
            <person name="Lee J."/>
            <person name="Lipzen A."/>
            <person name="Pangilinan J."/>
            <person name="LaButti K."/>
            <person name="Hainaut M."/>
            <person name="Henrissat B."/>
            <person name="Grigoriev I.V."/>
            <person name="Spatafora J.W."/>
            <person name="Aime M.C."/>
        </authorList>
    </citation>
    <scope>NUCLEOTIDE SEQUENCE [LARGE SCALE GENOMIC DNA]</scope>
    <source>
        <strain evidence="1 2">SA 807</strain>
    </source>
</reference>
<protein>
    <submittedName>
        <fullName evidence="1">Uncharacterized protein</fullName>
    </submittedName>
</protein>
<keyword evidence="2" id="KW-1185">Reference proteome</keyword>
<dbReference type="Proteomes" id="UP000245626">
    <property type="component" value="Unassembled WGS sequence"/>
</dbReference>
<dbReference type="EMBL" id="KZ819727">
    <property type="protein sequence ID" value="PWN53411.1"/>
    <property type="molecule type" value="Genomic_DNA"/>
</dbReference>
<accession>A0ACD0P5T1</accession>